<protein>
    <submittedName>
        <fullName evidence="8">Uncharacterized protein LOC108037055</fullName>
    </submittedName>
</protein>
<accession>A0A6P4DUG9</accession>
<feature type="compositionally biased region" description="Basic and acidic residues" evidence="5">
    <location>
        <begin position="263"/>
        <end position="275"/>
    </location>
</feature>
<evidence type="ECO:0000313" key="7">
    <source>
        <dbReference type="Proteomes" id="UP001652680"/>
    </source>
</evidence>
<keyword evidence="2" id="KW-0963">Cytoplasm</keyword>
<evidence type="ECO:0000313" key="8">
    <source>
        <dbReference type="RefSeq" id="XP_016968997.1"/>
    </source>
</evidence>
<evidence type="ECO:0000256" key="1">
    <source>
        <dbReference type="ARBA" id="ARBA00004245"/>
    </source>
</evidence>
<feature type="compositionally biased region" description="Polar residues" evidence="5">
    <location>
        <begin position="312"/>
        <end position="331"/>
    </location>
</feature>
<dbReference type="AlphaFoldDB" id="A0A6P4DUG9"/>
<evidence type="ECO:0000256" key="5">
    <source>
        <dbReference type="SAM" id="MobiDB-lite"/>
    </source>
</evidence>
<dbReference type="GO" id="GO:0005813">
    <property type="term" value="C:centrosome"/>
    <property type="evidence" value="ECO:0007669"/>
    <property type="project" value="TreeGrafter"/>
</dbReference>
<dbReference type="PANTHER" id="PTHR15431">
    <property type="entry name" value="FGFR1 ONCOGENE PARTNER/LISH DOMAIN-CONTAINING PROTEIN"/>
    <property type="match status" value="1"/>
</dbReference>
<dbReference type="Proteomes" id="UP001652680">
    <property type="component" value="Unassembled WGS sequence"/>
</dbReference>
<organism evidence="8">
    <name type="scientific">Drosophila rhopaloa</name>
    <name type="common">Fruit fly</name>
    <dbReference type="NCBI Taxonomy" id="1041015"/>
    <lineage>
        <taxon>Eukaryota</taxon>
        <taxon>Metazoa</taxon>
        <taxon>Ecdysozoa</taxon>
        <taxon>Arthropoda</taxon>
        <taxon>Hexapoda</taxon>
        <taxon>Insecta</taxon>
        <taxon>Pterygota</taxon>
        <taxon>Neoptera</taxon>
        <taxon>Endopterygota</taxon>
        <taxon>Diptera</taxon>
        <taxon>Brachycera</taxon>
        <taxon>Muscomorpha</taxon>
        <taxon>Ephydroidea</taxon>
        <taxon>Drosophilidae</taxon>
        <taxon>Drosophila</taxon>
        <taxon>Sophophora</taxon>
    </lineage>
</organism>
<keyword evidence="4" id="KW-0175">Coiled coil</keyword>
<reference evidence="7" key="1">
    <citation type="journal article" date="2021" name="Elife">
        <title>Highly contiguous assemblies of 101 drosophilid genomes.</title>
        <authorList>
            <person name="Kim B.Y."/>
            <person name="Wang J.R."/>
            <person name="Miller D.E."/>
            <person name="Barmina O."/>
            <person name="Delaney E."/>
            <person name="Thompson A."/>
            <person name="Comeault A.A."/>
            <person name="Peede D."/>
            <person name="D'Agostino E.R."/>
            <person name="Pelaez J."/>
            <person name="Aguilar J.M."/>
            <person name="Haji D."/>
            <person name="Matsunaga T."/>
            <person name="Armstrong E.E."/>
            <person name="Zych M."/>
            <person name="Ogawa Y."/>
            <person name="Stamenkovic-Radak M."/>
            <person name="Jelic M."/>
            <person name="Veselinovic M.S."/>
            <person name="Tanaskovic M."/>
            <person name="Eric P."/>
            <person name="Gao J.J."/>
            <person name="Katoh T.K."/>
            <person name="Toda M.J."/>
            <person name="Watabe H."/>
            <person name="Watada M."/>
            <person name="Davis J.S."/>
            <person name="Moyle L.C."/>
            <person name="Manoli G."/>
            <person name="Bertolini E."/>
            <person name="Kostal V."/>
            <person name="Hawley R.S."/>
            <person name="Takahashi A."/>
            <person name="Jones C.D."/>
            <person name="Price D.K."/>
            <person name="Whiteman N."/>
            <person name="Kopp A."/>
            <person name="Matute D.R."/>
            <person name="Petrov D.A."/>
        </authorList>
    </citation>
    <scope>NUCLEOTIDE SEQUENCE [LARGE SCALE GENOMIC DNA]</scope>
</reference>
<dbReference type="Pfam" id="PF08513">
    <property type="entry name" value="LisH"/>
    <property type="match status" value="1"/>
</dbReference>
<dbReference type="InterPro" id="IPR006594">
    <property type="entry name" value="LisH"/>
</dbReference>
<comment type="subcellular location">
    <subcellularLocation>
        <location evidence="1">Cytoplasm</location>
        <location evidence="1">Cytoskeleton</location>
    </subcellularLocation>
</comment>
<name>A0A6P4DUG9_DRORH</name>
<dbReference type="EnsemblMetazoa" id="XM_017113508.2">
    <property type="protein sequence ID" value="XP_016968997.1"/>
    <property type="gene ID" value="LOC108037055"/>
</dbReference>
<feature type="coiled-coil region" evidence="4">
    <location>
        <begin position="151"/>
        <end position="185"/>
    </location>
</feature>
<gene>
    <name evidence="8" type="primary">LOC108037055</name>
    <name evidence="6" type="synonym">108037055</name>
</gene>
<dbReference type="Gene3D" id="1.20.960.40">
    <property type="match status" value="1"/>
</dbReference>
<dbReference type="GeneID" id="108037055"/>
<reference evidence="8" key="2">
    <citation type="submission" date="2025-04" db="UniProtKB">
        <authorList>
            <consortium name="RefSeq"/>
        </authorList>
    </citation>
    <scope>IDENTIFICATION</scope>
</reference>
<evidence type="ECO:0000313" key="6">
    <source>
        <dbReference type="EnsemblMetazoa" id="XP_016968997.1"/>
    </source>
</evidence>
<dbReference type="SMART" id="SM00667">
    <property type="entry name" value="LisH"/>
    <property type="match status" value="1"/>
</dbReference>
<dbReference type="OrthoDB" id="5970631at2759"/>
<dbReference type="PANTHER" id="PTHR15431:SF19">
    <property type="entry name" value="CENTROSOMAL PROTEIN 20-RELATED"/>
    <property type="match status" value="1"/>
</dbReference>
<proteinExistence type="predicted"/>
<feature type="compositionally biased region" description="Acidic residues" evidence="5">
    <location>
        <begin position="220"/>
        <end position="237"/>
    </location>
</feature>
<reference evidence="6" key="3">
    <citation type="submission" date="2025-05" db="UniProtKB">
        <authorList>
            <consortium name="EnsemblMetazoa"/>
        </authorList>
    </citation>
    <scope>IDENTIFICATION</scope>
</reference>
<feature type="compositionally biased region" description="Low complexity" evidence="5">
    <location>
        <begin position="299"/>
        <end position="310"/>
    </location>
</feature>
<evidence type="ECO:0000256" key="3">
    <source>
        <dbReference type="ARBA" id="ARBA00023212"/>
    </source>
</evidence>
<sequence>MSSDEIKLEAAYEHLMEENIKSQLEKNGTMAVLRSEMHVKVLQMMRGQQDVIRKQSLMGGSANLSEDQSLIKLINQLVMEFFHWFGYRHTLETFRMETGESVANRSEMEQSLFITPDSKDIPLLAQLIMRDWKLSPDNVVGKRVVQLPDPGNSMSQRCRKLREELEAQRAQKEIKQEKLVQYNRKLIKNDPLKRPITVKMTKTPPRSFKKESSKVCLDSSESDILESDYSEEESEDSDAYKDIPDRQFYIEDLPPEGKYAPGRGEEGPYDAKQRQADSLFEQYKRGISADNIPSSSKKPTTPNRPRNLPTEGSDSWNESSLRGKNKVSQWNYPRKIQHRGKNGIKSEDEPLLAVAKPKCPDTQIGEINLDSDDSYDE</sequence>
<dbReference type="GO" id="GO:0031514">
    <property type="term" value="C:motile cilium"/>
    <property type="evidence" value="ECO:0007669"/>
    <property type="project" value="TreeGrafter"/>
</dbReference>
<dbReference type="RefSeq" id="XP_016968997.1">
    <property type="nucleotide sequence ID" value="XM_017113508.1"/>
</dbReference>
<dbReference type="GO" id="GO:0060271">
    <property type="term" value="P:cilium assembly"/>
    <property type="evidence" value="ECO:0007669"/>
    <property type="project" value="TreeGrafter"/>
</dbReference>
<dbReference type="GO" id="GO:0036064">
    <property type="term" value="C:ciliary basal body"/>
    <property type="evidence" value="ECO:0007669"/>
    <property type="project" value="TreeGrafter"/>
</dbReference>
<keyword evidence="3" id="KW-0206">Cytoskeleton</keyword>
<dbReference type="PROSITE" id="PS50896">
    <property type="entry name" value="LISH"/>
    <property type="match status" value="1"/>
</dbReference>
<feature type="compositionally biased region" description="Basic and acidic residues" evidence="5">
    <location>
        <begin position="238"/>
        <end position="249"/>
    </location>
</feature>
<evidence type="ECO:0000256" key="4">
    <source>
        <dbReference type="SAM" id="Coils"/>
    </source>
</evidence>
<feature type="region of interest" description="Disordered" evidence="5">
    <location>
        <begin position="193"/>
        <end position="377"/>
    </location>
</feature>
<evidence type="ECO:0000256" key="2">
    <source>
        <dbReference type="ARBA" id="ARBA00022490"/>
    </source>
</evidence>
<keyword evidence="7" id="KW-1185">Reference proteome</keyword>